<evidence type="ECO:0000256" key="1">
    <source>
        <dbReference type="ARBA" id="ARBA00022723"/>
    </source>
</evidence>
<dbReference type="PROSITE" id="PS51270">
    <property type="entry name" value="ZF_CTCHY"/>
    <property type="match status" value="1"/>
</dbReference>
<dbReference type="InterPro" id="IPR037275">
    <property type="entry name" value="Znf_CTCHY_sf"/>
</dbReference>
<evidence type="ECO:0000256" key="3">
    <source>
        <dbReference type="ARBA" id="ARBA00022833"/>
    </source>
</evidence>
<proteinExistence type="predicted"/>
<comment type="caution">
    <text evidence="9">The sequence shown here is derived from an EMBL/GenBank/DDBJ whole genome shotgun (WGS) entry which is preliminary data.</text>
</comment>
<keyword evidence="5" id="KW-0472">Membrane</keyword>
<dbReference type="Pfam" id="PF13639">
    <property type="entry name" value="zf-RING_2"/>
    <property type="match status" value="1"/>
</dbReference>
<keyword evidence="5" id="KW-1133">Transmembrane helix</keyword>
<sequence length="260" mass="30627">MNVFYFRCKHYRRRCKIRAPCCDEIFDCRHCHNESKNAFEIDPLHRHDVPRHQVKTFLTYSANVYVLQVICSSCGTEQDVQQSCMNCGVCMGNYFCHKCKFFDDDVSKEQYHCDDCGICRTGGKENFFHCSNCECCYSNLIKDAHHCVEKAMHHNCPVCFEFLFDSMKNLTVLPCGHTMHLECLKEMELHHRYSCPICSKSICDMSNVWRKLDEEVCILLSLYSIYAFTFIFFSTIEKQVASTDMPEMYKNKMVRLLERK</sequence>
<dbReference type="InterPro" id="IPR008913">
    <property type="entry name" value="Znf_CHY"/>
</dbReference>
<evidence type="ECO:0000259" key="6">
    <source>
        <dbReference type="PROSITE" id="PS50089"/>
    </source>
</evidence>
<dbReference type="EMBL" id="JBJXBP010000001">
    <property type="protein sequence ID" value="KAL3849545.1"/>
    <property type="molecule type" value="Genomic_DNA"/>
</dbReference>
<dbReference type="SUPFAM" id="SSF161245">
    <property type="entry name" value="Zinc hairpin stack"/>
    <property type="match status" value="1"/>
</dbReference>
<keyword evidence="5" id="KW-0812">Transmembrane</keyword>
<organism evidence="9 10">
    <name type="scientific">Penstemon smallii</name>
    <dbReference type="NCBI Taxonomy" id="265156"/>
    <lineage>
        <taxon>Eukaryota</taxon>
        <taxon>Viridiplantae</taxon>
        <taxon>Streptophyta</taxon>
        <taxon>Embryophyta</taxon>
        <taxon>Tracheophyta</taxon>
        <taxon>Spermatophyta</taxon>
        <taxon>Magnoliopsida</taxon>
        <taxon>eudicotyledons</taxon>
        <taxon>Gunneridae</taxon>
        <taxon>Pentapetalae</taxon>
        <taxon>asterids</taxon>
        <taxon>lamiids</taxon>
        <taxon>Lamiales</taxon>
        <taxon>Plantaginaceae</taxon>
        <taxon>Cheloneae</taxon>
        <taxon>Penstemon</taxon>
    </lineage>
</organism>
<evidence type="ECO:0000256" key="4">
    <source>
        <dbReference type="PROSITE-ProRule" id="PRU00601"/>
    </source>
</evidence>
<dbReference type="SUPFAM" id="SSF161219">
    <property type="entry name" value="CHY zinc finger-like"/>
    <property type="match status" value="1"/>
</dbReference>
<dbReference type="Pfam" id="PF05495">
    <property type="entry name" value="zf-CHY"/>
    <property type="match status" value="1"/>
</dbReference>
<dbReference type="PANTHER" id="PTHR21319:SF58">
    <property type="entry name" value="E3 UBIQUITIN-PROTEIN LIGASE RZFP34"/>
    <property type="match status" value="1"/>
</dbReference>
<dbReference type="Gene3D" id="3.30.40.10">
    <property type="entry name" value="Zinc/RING finger domain, C3HC4 (zinc finger)"/>
    <property type="match status" value="1"/>
</dbReference>
<evidence type="ECO:0000313" key="10">
    <source>
        <dbReference type="Proteomes" id="UP001634393"/>
    </source>
</evidence>
<keyword evidence="10" id="KW-1185">Reference proteome</keyword>
<keyword evidence="3" id="KW-0862">Zinc</keyword>
<dbReference type="InterPro" id="IPR017921">
    <property type="entry name" value="Znf_CTCHY"/>
</dbReference>
<feature type="domain" description="CTCHY-type" evidence="8">
    <location>
        <begin position="91"/>
        <end position="155"/>
    </location>
</feature>
<dbReference type="PROSITE" id="PS50089">
    <property type="entry name" value="ZF_RING_2"/>
    <property type="match status" value="1"/>
</dbReference>
<dbReference type="SUPFAM" id="SSF57850">
    <property type="entry name" value="RING/U-box"/>
    <property type="match status" value="1"/>
</dbReference>
<protein>
    <submittedName>
        <fullName evidence="9">Uncharacterized protein</fullName>
    </submittedName>
</protein>
<dbReference type="InterPro" id="IPR001841">
    <property type="entry name" value="Znf_RING"/>
</dbReference>
<dbReference type="Proteomes" id="UP001634393">
    <property type="component" value="Unassembled WGS sequence"/>
</dbReference>
<gene>
    <name evidence="9" type="ORF">ACJIZ3_011427</name>
</gene>
<keyword evidence="2 4" id="KW-0863">Zinc-finger</keyword>
<feature type="domain" description="RING-type" evidence="6">
    <location>
        <begin position="156"/>
        <end position="199"/>
    </location>
</feature>
<dbReference type="GO" id="GO:0008270">
    <property type="term" value="F:zinc ion binding"/>
    <property type="evidence" value="ECO:0007669"/>
    <property type="project" value="UniProtKB-KW"/>
</dbReference>
<evidence type="ECO:0000259" key="7">
    <source>
        <dbReference type="PROSITE" id="PS51266"/>
    </source>
</evidence>
<evidence type="ECO:0000259" key="8">
    <source>
        <dbReference type="PROSITE" id="PS51270"/>
    </source>
</evidence>
<reference evidence="9 10" key="1">
    <citation type="submission" date="2024-12" db="EMBL/GenBank/DDBJ databases">
        <title>The unique morphological basis and parallel evolutionary history of personate flowers in Penstemon.</title>
        <authorList>
            <person name="Depatie T.H."/>
            <person name="Wessinger C.A."/>
        </authorList>
    </citation>
    <scope>NUCLEOTIDE SEQUENCE [LARGE SCALE GENOMIC DNA]</scope>
    <source>
        <strain evidence="9">WTNN_2</strain>
        <tissue evidence="9">Leaf</tissue>
    </source>
</reference>
<dbReference type="InterPro" id="IPR013083">
    <property type="entry name" value="Znf_RING/FYVE/PHD"/>
</dbReference>
<name>A0ABD3UJH9_9LAMI</name>
<dbReference type="AlphaFoldDB" id="A0ABD3UJH9"/>
<dbReference type="SMART" id="SM00184">
    <property type="entry name" value="RING"/>
    <property type="match status" value="1"/>
</dbReference>
<feature type="transmembrane region" description="Helical" evidence="5">
    <location>
        <begin position="216"/>
        <end position="236"/>
    </location>
</feature>
<dbReference type="PANTHER" id="PTHR21319">
    <property type="entry name" value="RING FINGER AND CHY ZINC FINGER DOMAIN-CONTAINING PROTEIN 1"/>
    <property type="match status" value="1"/>
</dbReference>
<feature type="domain" description="CHY-type" evidence="7">
    <location>
        <begin position="1"/>
        <end position="89"/>
    </location>
</feature>
<dbReference type="InterPro" id="IPR037274">
    <property type="entry name" value="Znf_CHY_sf"/>
</dbReference>
<accession>A0ABD3UJH9</accession>
<keyword evidence="1" id="KW-0479">Metal-binding</keyword>
<evidence type="ECO:0000256" key="2">
    <source>
        <dbReference type="ARBA" id="ARBA00022771"/>
    </source>
</evidence>
<evidence type="ECO:0000256" key="5">
    <source>
        <dbReference type="SAM" id="Phobius"/>
    </source>
</evidence>
<dbReference type="PROSITE" id="PS51266">
    <property type="entry name" value="ZF_CHY"/>
    <property type="match status" value="1"/>
</dbReference>
<evidence type="ECO:0000313" key="9">
    <source>
        <dbReference type="EMBL" id="KAL3849545.1"/>
    </source>
</evidence>